<feature type="region of interest" description="Disordered" evidence="1">
    <location>
        <begin position="1"/>
        <end position="26"/>
    </location>
</feature>
<dbReference type="AlphaFoldDB" id="A0AB34HTF2"/>
<dbReference type="GO" id="GO:0006886">
    <property type="term" value="P:intracellular protein transport"/>
    <property type="evidence" value="ECO:0007669"/>
    <property type="project" value="InterPro"/>
</dbReference>
<proteinExistence type="predicted"/>
<dbReference type="InterPro" id="IPR022422">
    <property type="entry name" value="MAS20_rcpt_metazoan"/>
</dbReference>
<dbReference type="PRINTS" id="PR01989">
    <property type="entry name" value="EUOM20RECPTR"/>
</dbReference>
<protein>
    <submittedName>
        <fullName evidence="2">Uncharacterized protein</fullName>
    </submittedName>
</protein>
<gene>
    <name evidence="2" type="ORF">J1605_019097</name>
</gene>
<dbReference type="Gene3D" id="1.20.960.10">
    <property type="entry name" value="Mitochondrial outer membrane translocase complex, subunit Tom20 domain"/>
    <property type="match status" value="1"/>
</dbReference>
<accession>A0AB34HTF2</accession>
<organism evidence="2 3">
    <name type="scientific">Eschrichtius robustus</name>
    <name type="common">California gray whale</name>
    <name type="synonym">Eschrichtius gibbosus</name>
    <dbReference type="NCBI Taxonomy" id="9764"/>
    <lineage>
        <taxon>Eukaryota</taxon>
        <taxon>Metazoa</taxon>
        <taxon>Chordata</taxon>
        <taxon>Craniata</taxon>
        <taxon>Vertebrata</taxon>
        <taxon>Euteleostomi</taxon>
        <taxon>Mammalia</taxon>
        <taxon>Eutheria</taxon>
        <taxon>Laurasiatheria</taxon>
        <taxon>Artiodactyla</taxon>
        <taxon>Whippomorpha</taxon>
        <taxon>Cetacea</taxon>
        <taxon>Mysticeti</taxon>
        <taxon>Eschrichtiidae</taxon>
        <taxon>Eschrichtius</taxon>
    </lineage>
</organism>
<comment type="caution">
    <text evidence="2">The sequence shown here is derived from an EMBL/GenBank/DDBJ whole genome shotgun (WGS) entry which is preliminary data.</text>
</comment>
<name>A0AB34HTF2_ESCRO</name>
<dbReference type="EMBL" id="JAIQCJ010000888">
    <property type="protein sequence ID" value="KAJ8794105.1"/>
    <property type="molecule type" value="Genomic_DNA"/>
</dbReference>
<dbReference type="Proteomes" id="UP001159641">
    <property type="component" value="Unassembled WGS sequence"/>
</dbReference>
<reference evidence="2 3" key="1">
    <citation type="submission" date="2022-11" db="EMBL/GenBank/DDBJ databases">
        <title>Whole genome sequence of Eschrichtius robustus ER-17-0199.</title>
        <authorList>
            <person name="Bruniche-Olsen A."/>
            <person name="Black A.N."/>
            <person name="Fields C.J."/>
            <person name="Walden K."/>
            <person name="Dewoody J.A."/>
        </authorList>
    </citation>
    <scope>NUCLEOTIDE SEQUENCE [LARGE SCALE GENOMIC DNA]</scope>
    <source>
        <strain evidence="2">ER-17-0199</strain>
        <tissue evidence="2">Blubber</tissue>
    </source>
</reference>
<evidence type="ECO:0000313" key="2">
    <source>
        <dbReference type="EMBL" id="KAJ8794105.1"/>
    </source>
</evidence>
<sequence length="112" mass="12496">MADRVVLPGLGRRANKPEKGDGAGRALPGLLPALRDLQEGNRVTKTFVIFEFRRKKETEACQGESWTLQVILVSVTRYSISKQLPDLKDAEAVQKFFLEEIQLGEELLAQGN</sequence>
<dbReference type="InterPro" id="IPR023392">
    <property type="entry name" value="Tom20_dom_sf"/>
</dbReference>
<evidence type="ECO:0000313" key="3">
    <source>
        <dbReference type="Proteomes" id="UP001159641"/>
    </source>
</evidence>
<dbReference type="SUPFAM" id="SSF47157">
    <property type="entry name" value="Mitochondrial import receptor subunit Tom20"/>
    <property type="match status" value="1"/>
</dbReference>
<keyword evidence="3" id="KW-1185">Reference proteome</keyword>
<dbReference type="GO" id="GO:0006605">
    <property type="term" value="P:protein targeting"/>
    <property type="evidence" value="ECO:0007669"/>
    <property type="project" value="InterPro"/>
</dbReference>
<dbReference type="GO" id="GO:0005742">
    <property type="term" value="C:mitochondrial outer membrane translocase complex"/>
    <property type="evidence" value="ECO:0007669"/>
    <property type="project" value="InterPro"/>
</dbReference>
<evidence type="ECO:0000256" key="1">
    <source>
        <dbReference type="SAM" id="MobiDB-lite"/>
    </source>
</evidence>